<dbReference type="InterPro" id="IPR022464">
    <property type="entry name" value="Strep_pil_isopept_link"/>
</dbReference>
<dbReference type="InterPro" id="IPR055382">
    <property type="entry name" value="DUF7601"/>
</dbReference>
<dbReference type="NCBIfam" id="TIGR03786">
    <property type="entry name" value="strep_pil_rpt"/>
    <property type="match status" value="4"/>
</dbReference>
<dbReference type="InterPro" id="IPR036465">
    <property type="entry name" value="vWFA_dom_sf"/>
</dbReference>
<keyword evidence="2" id="KW-0472">Membrane</keyword>
<keyword evidence="5" id="KW-1185">Reference proteome</keyword>
<dbReference type="SUPFAM" id="SSF53300">
    <property type="entry name" value="vWA-like"/>
    <property type="match status" value="1"/>
</dbReference>
<dbReference type="InterPro" id="IPR038174">
    <property type="entry name" value="Strep_pil_link_sf"/>
</dbReference>
<dbReference type="EMBL" id="JACRTA010000001">
    <property type="protein sequence ID" value="MBC8567998.1"/>
    <property type="molecule type" value="Genomic_DNA"/>
</dbReference>
<evidence type="ECO:0000256" key="1">
    <source>
        <dbReference type="SAM" id="MobiDB-lite"/>
    </source>
</evidence>
<name>A0A926E7U7_9FIRM</name>
<protein>
    <submittedName>
        <fullName evidence="4">VWA domain-containing protein</fullName>
    </submittedName>
</protein>
<dbReference type="InterPro" id="IPR002035">
    <property type="entry name" value="VWF_A"/>
</dbReference>
<feature type="domain" description="VWFA" evidence="3">
    <location>
        <begin position="130"/>
        <end position="414"/>
    </location>
</feature>
<feature type="compositionally biased region" description="Basic and acidic residues" evidence="1">
    <location>
        <begin position="1511"/>
        <end position="1521"/>
    </location>
</feature>
<dbReference type="Pfam" id="PF12892">
    <property type="entry name" value="FctA"/>
    <property type="match status" value="9"/>
</dbReference>
<dbReference type="SMART" id="SM00327">
    <property type="entry name" value="VWA"/>
    <property type="match status" value="1"/>
</dbReference>
<evidence type="ECO:0000256" key="2">
    <source>
        <dbReference type="SAM" id="Phobius"/>
    </source>
</evidence>
<sequence>MQMNAGKRLPHRKGFIVSMLAFLTIFVTVMGFMPQEANAASQRAAMDKSSVSDSSSMDTWQDIVKDTTQYVGRIWTDKTVSDEDINLEETGEAGSSKITVRKGEGSDFLIGLSALSSTSNLKVTVERPLDIVLVLDESGSMADSVGGSPVYADDLDKSKTYYLSNGTSVKWESKPLRGDGWYDDGLIFSSKYQPKTSADDSNDDHVQFYESRQTKREQLQAAANAFIDQTAVANGQISDEKMKHRVGIVTYSRSADIENSLTNCEGEGQTDLKKTISNLQASGGTYSDEGMDEAKNVMKNARADAQQIVIFFTDGEPGGGNGVDAGTANATISAAGDLKTENNAFIYSVGIFSGADEDDLTMDTNRFMQAVSSNYPDATGYNIGNMGNPVEESKRNYYKTTKESGSLEDVFNSIFAEITEGTGFPTQVKGDDPAEDGYVTFTDKLGNYMQVDDFNTIIYADQVFEQVSDSQSGDTVTYVFRGENTHGVGNPLYPEADLSDIKITVTKGDGIEGDTVEVKIPAALIPLRQFNVEENDEDGTISTEVTNAWPMRIFYDVSVKQEALDNLADPDSDLQGYIDANSNDEGKVSFYSNDYTKGEASGNTTVNFTPASTNRFYFYTEDTYLYTDRDCKTKLDKEPLSGETYWYQRTYYDSTKDTLQTEAIQVSGANLTKYSEAVKSDISGKYYIEKGTPRIHEATDTVLDKTAVGGNKTNTATQIINPKWDKDDVLNAEDINVYLGNNGRLDVELPGQLTVKKEVTADDGLTAPEDAEFTFKLEFTGGDSDKEYAAKIFDSKGQQTAGSLNKIKSGETFKLKAGESLSVYGLDKGMGYTVEEVKGEIPEGFTQVSPVNDSGAASSAAGTIAAGDNNEAVFVNNYSVEEKTVRLIDLGLTGTKTLNGRLFKEGDSFTFKLQQQDKDDSLIGKPLECEIKGEDHLGKNKANISFGTDIELTFTEEGSYKYMAYEELPSSLQPGITYDNTNYRLTFDVKDDGSGHLQIRNLKIEKGHEGKDWETMYFKEDGTYPGAEEHFLNFTNTYAAGEQSITIAGQKNMNNKNLQDYTESEQFAFSIEAAGVRDIDTQGAFDTSDLGKQPMPAEGAGGKYIYRNLTNGDITIPGTTFKTENIDKEYKYVIRELQPTKDGTYEGEGLTNADKNSNGEWVYNGVTFDKSEKIVIVKVKAETDPEDSAKLLIKTELVDENGDLYQYFRFNNTYNASTALSLEGEKNITGRDFKTGDSFTFEVEGVNGAPLPSGVTKTSGNKGTISIDPSAGKSEDIIFGDITFTQKDVADGTRKEEIKDGKKIYTFTKTFTYKVKELGTDANGMTYDKSEKTVKITVTDDSHGNMEAKLSDDSQELQWTNEYRSSMDYGNEAGGLEVTKTLTGRSMKAGEFGFAITASDSQDGNVSKEDADKLLSNSDKIFNNTSDRNSGVSETMKKLSGIKFTHENAGKTYKFTVKESIGDSGGVKYDKSEFEVAIAVKDDGDGSMHTITTVTKVKDADGNEIQNPKGTEYDSSKDQTPRVDFNNSYSVDPVSLNLDTRFTKSLLGRDWTDTDSFNFKLEGATGNEPMPQKSSVTVDYQMAKDQDKTEAEDRVSFGFGEIEFTTAGTYTYKVTEDQTGSGTNGLTYDSKEATITVNVSDKDGIGKLTATPQVTHSNFENIYSANMDYAAVGGIQVTKTLNNQPLEADKFEFTITAEDNATMKKLGMKEMTGSFANEAGADAGVPAVVAQFSNLTFDESDIDETYSFSVKENTPEGSGYEDYDKAEYNVSITVSDNKDGTLKTVTIVEKDAAVVKTVEWDSNTQVGQEPIKLAFTNKYNAKTPDDNAVSLSGTKTLNGRKMADKEFSFRVRYQGTSGDDGIVAKGTNNAEGKITFDKSLSYSSEQLTKLTQEGRATFNPTDDTYTVSYTAEELTEGLSDKKITVNKGSVDFTVKVKDNKDGTLTATAYGADKLDFENTYGANADKISVNINGSKILDADAALTKPDIKEAFTFTLKGEDGAPMPEDTTVKNDKNGNVDFGTVNFEADDLEEVEPDSDGARSKTFTYTVSESGKVDGVTNDSQSKTLKITLKDDGKGGLTAEREPKDGAAFTFTNIYSVTPTDSSLTGDGGIKITKNIDGRDLNKGEFIFELVDANNKVVAKAVNDENGNVSFPKITYDRPGDISYTVREQNNNLGGVSYDDKIVTVIAHVKDDAKGGLSVTFETADGENKIEFNNTYEAKGTSAAFGASKQFVNGTLQDGQFEFVLKDKEGNIVSSAKNDSNGQILFEAIDYDKADTYEYTIAEIKGDEENVQYDDTVYNIKAEVTDNKNGSLEVKVTGADEAVFVNTYDKTSGSGTKTGDDMPIAVIGAVMIAAAGAGVVTIRRKIRR</sequence>
<keyword evidence="2" id="KW-0812">Transmembrane</keyword>
<evidence type="ECO:0000259" key="3">
    <source>
        <dbReference type="PROSITE" id="PS50234"/>
    </source>
</evidence>
<comment type="caution">
    <text evidence="4">The sequence shown here is derived from an EMBL/GenBank/DDBJ whole genome shotgun (WGS) entry which is preliminary data.</text>
</comment>
<evidence type="ECO:0000313" key="5">
    <source>
        <dbReference type="Proteomes" id="UP000610862"/>
    </source>
</evidence>
<dbReference type="Gene3D" id="3.40.50.410">
    <property type="entry name" value="von Willebrand factor, type A domain"/>
    <property type="match status" value="1"/>
</dbReference>
<evidence type="ECO:0000313" key="4">
    <source>
        <dbReference type="EMBL" id="MBC8567998.1"/>
    </source>
</evidence>
<dbReference type="CDD" id="cd00198">
    <property type="entry name" value="vWFA"/>
    <property type="match status" value="1"/>
</dbReference>
<keyword evidence="2" id="KW-1133">Transmembrane helix</keyword>
<reference evidence="4" key="1">
    <citation type="submission" date="2020-08" db="EMBL/GenBank/DDBJ databases">
        <title>Genome public.</title>
        <authorList>
            <person name="Liu C."/>
            <person name="Sun Q."/>
        </authorList>
    </citation>
    <scope>NUCLEOTIDE SEQUENCE</scope>
    <source>
        <strain evidence="4">NSJ-24</strain>
    </source>
</reference>
<feature type="transmembrane region" description="Helical" evidence="2">
    <location>
        <begin position="2344"/>
        <end position="2364"/>
    </location>
</feature>
<dbReference type="RefSeq" id="WP_187525057.1">
    <property type="nucleotide sequence ID" value="NZ_JACRTA010000001.1"/>
</dbReference>
<dbReference type="Pfam" id="PF24547">
    <property type="entry name" value="DUF7601"/>
    <property type="match status" value="1"/>
</dbReference>
<dbReference type="Gene3D" id="2.60.40.1140">
    <property type="entry name" value="Collagen-binding surface protein Cna, B-type domain"/>
    <property type="match status" value="1"/>
</dbReference>
<dbReference type="Gene3D" id="2.60.40.3050">
    <property type="match status" value="10"/>
</dbReference>
<organism evidence="4 5">
    <name type="scientific">Lentihominibacter hominis</name>
    <dbReference type="NCBI Taxonomy" id="2763645"/>
    <lineage>
        <taxon>Bacteria</taxon>
        <taxon>Bacillati</taxon>
        <taxon>Bacillota</taxon>
        <taxon>Clostridia</taxon>
        <taxon>Peptostreptococcales</taxon>
        <taxon>Anaerovoracaceae</taxon>
        <taxon>Lentihominibacter</taxon>
    </lineage>
</organism>
<dbReference type="Proteomes" id="UP000610862">
    <property type="component" value="Unassembled WGS sequence"/>
</dbReference>
<gene>
    <name evidence="4" type="ORF">H8692_04350</name>
</gene>
<feature type="region of interest" description="Disordered" evidence="1">
    <location>
        <begin position="1500"/>
        <end position="1522"/>
    </location>
</feature>
<proteinExistence type="predicted"/>
<dbReference type="Pfam" id="PF13519">
    <property type="entry name" value="VWA_2"/>
    <property type="match status" value="1"/>
</dbReference>
<dbReference type="PROSITE" id="PS50234">
    <property type="entry name" value="VWFA"/>
    <property type="match status" value="1"/>
</dbReference>
<accession>A0A926E7U7</accession>